<dbReference type="SUPFAM" id="SSF63825">
    <property type="entry name" value="YWTD domain"/>
    <property type="match status" value="1"/>
</dbReference>
<dbReference type="OrthoDB" id="7675395at2"/>
<dbReference type="GO" id="GO:0005524">
    <property type="term" value="F:ATP binding"/>
    <property type="evidence" value="ECO:0007669"/>
    <property type="project" value="UniProtKB-KW"/>
</dbReference>
<organism evidence="1 2">
    <name type="scientific">Helicobacter cholecystus</name>
    <dbReference type="NCBI Taxonomy" id="45498"/>
    <lineage>
        <taxon>Bacteria</taxon>
        <taxon>Pseudomonadati</taxon>
        <taxon>Campylobacterota</taxon>
        <taxon>Epsilonproteobacteria</taxon>
        <taxon>Campylobacterales</taxon>
        <taxon>Helicobacteraceae</taxon>
        <taxon>Helicobacter</taxon>
    </lineage>
</organism>
<keyword evidence="1" id="KW-0547">Nucleotide-binding</keyword>
<gene>
    <name evidence="1" type="ORF">CQA62_02740</name>
</gene>
<reference evidence="1 2" key="1">
    <citation type="submission" date="2018-04" db="EMBL/GenBank/DDBJ databases">
        <title>Novel Campyloabacter and Helicobacter Species and Strains.</title>
        <authorList>
            <person name="Mannion A.J."/>
            <person name="Shen Z."/>
            <person name="Fox J.G."/>
        </authorList>
    </citation>
    <scope>NUCLEOTIDE SEQUENCE [LARGE SCALE GENOMIC DNA]</scope>
    <source>
        <strain evidence="1 2">ATCC 700242</strain>
    </source>
</reference>
<name>A0A3D8IWG6_9HELI</name>
<dbReference type="InterPro" id="IPR015943">
    <property type="entry name" value="WD40/YVTN_repeat-like_dom_sf"/>
</dbReference>
<dbReference type="Gene3D" id="2.130.10.10">
    <property type="entry name" value="YVTN repeat-like/Quinoprotein amine dehydrogenase"/>
    <property type="match status" value="1"/>
</dbReference>
<accession>A0A3D8IWG6</accession>
<dbReference type="Proteomes" id="UP000257067">
    <property type="component" value="Unassembled WGS sequence"/>
</dbReference>
<dbReference type="AlphaFoldDB" id="A0A3D8IWG6"/>
<dbReference type="EMBL" id="NXLU01000002">
    <property type="protein sequence ID" value="RDU69582.1"/>
    <property type="molecule type" value="Genomic_DNA"/>
</dbReference>
<evidence type="ECO:0000313" key="2">
    <source>
        <dbReference type="Proteomes" id="UP000257067"/>
    </source>
</evidence>
<sequence>MKRIILGISLSLSLSLAWNMQEISGFQSPESIYATKDYIFVSNLGKEVKPLDKDGDGFILKLDSKGEVLNKISNLNAPKGMSIVGDILYVSDIDEIKGFDLKTFKQVFALPVKNAIFLNDLVSDGKNLYVSDTGSGIIYFIDIQKKSYSNFITLESAKYGGGPNGLFLKKGDLWVVTYDPNGKMQGVVLKISLQDKKLQIFSKVRGLLDGIAEDEKGNILVSSWGEDLKGLVYQISAKQEVKALPLRAIKGCADIFYAQKTLWIPAMLENKVLKITK</sequence>
<protein>
    <submittedName>
        <fullName evidence="1">ATP-binding protein</fullName>
    </submittedName>
</protein>
<comment type="caution">
    <text evidence="1">The sequence shown here is derived from an EMBL/GenBank/DDBJ whole genome shotgun (WGS) entry which is preliminary data.</text>
</comment>
<dbReference type="RefSeq" id="WP_104724448.1">
    <property type="nucleotide sequence ID" value="NZ_FZNE01000003.1"/>
</dbReference>
<evidence type="ECO:0000313" key="1">
    <source>
        <dbReference type="EMBL" id="RDU69582.1"/>
    </source>
</evidence>
<keyword evidence="1" id="KW-0067">ATP-binding</keyword>
<proteinExistence type="predicted"/>
<keyword evidence="2" id="KW-1185">Reference proteome</keyword>